<feature type="transmembrane region" description="Helical" evidence="9">
    <location>
        <begin position="234"/>
        <end position="252"/>
    </location>
</feature>
<feature type="transmembrane region" description="Helical" evidence="9">
    <location>
        <begin position="133"/>
        <end position="159"/>
    </location>
</feature>
<feature type="transmembrane region" description="Helical" evidence="9">
    <location>
        <begin position="282"/>
        <end position="303"/>
    </location>
</feature>
<keyword evidence="8 9" id="KW-0472">Membrane</keyword>
<evidence type="ECO:0000256" key="8">
    <source>
        <dbReference type="ARBA" id="ARBA00023136"/>
    </source>
</evidence>
<feature type="transmembrane region" description="Helical" evidence="9">
    <location>
        <begin position="437"/>
        <end position="459"/>
    </location>
</feature>
<feature type="transmembrane region" description="Helical" evidence="9">
    <location>
        <begin position="377"/>
        <end position="401"/>
    </location>
</feature>
<gene>
    <name evidence="10" type="ORF">GCM10022231_28450</name>
</gene>
<accession>A0ABP7PJA4</accession>
<keyword evidence="11" id="KW-1185">Reference proteome</keyword>
<feature type="transmembrane region" description="Helical" evidence="9">
    <location>
        <begin position="52"/>
        <end position="74"/>
    </location>
</feature>
<reference evidence="11" key="1">
    <citation type="journal article" date="2019" name="Int. J. Syst. Evol. Microbiol.">
        <title>The Global Catalogue of Microorganisms (GCM) 10K type strain sequencing project: providing services to taxonomists for standard genome sequencing and annotation.</title>
        <authorList>
            <consortium name="The Broad Institute Genomics Platform"/>
            <consortium name="The Broad Institute Genome Sequencing Center for Infectious Disease"/>
            <person name="Wu L."/>
            <person name="Ma J."/>
        </authorList>
    </citation>
    <scope>NUCLEOTIDE SEQUENCE [LARGE SCALE GENOMIC DNA]</scope>
    <source>
        <strain evidence="11">JCM 16923</strain>
    </source>
</reference>
<keyword evidence="5" id="KW-0997">Cell inner membrane</keyword>
<organism evidence="10 11">
    <name type="scientific">Gordonia caeni</name>
    <dbReference type="NCBI Taxonomy" id="1007097"/>
    <lineage>
        <taxon>Bacteria</taxon>
        <taxon>Bacillati</taxon>
        <taxon>Actinomycetota</taxon>
        <taxon>Actinomycetes</taxon>
        <taxon>Mycobacteriales</taxon>
        <taxon>Gordoniaceae</taxon>
        <taxon>Gordonia</taxon>
    </lineage>
</organism>
<evidence type="ECO:0000256" key="3">
    <source>
        <dbReference type="ARBA" id="ARBA00022448"/>
    </source>
</evidence>
<sequence length="460" mass="48141">MTVFKVVVEILLFLLPLALGARYGPFGLIGASAVSVFIMVEVLRLQPGTAPIAAIFIILSVISATAAMTAAGGMDWLVRMAAKALRRHPKQIPIIGPLLVWLFTVMSGTGNITFALIPILYEVSYSAKIRPERVLATANAVCQLALMASPVAAVSYVFIQMTESQGNSLGKTLAVTVPASLIATVLMSLVMTRYGKNLEDDPEYQRRLAAGEVEPPPELADDVEAEPLPPRAAWSAYIFVGGVIVGCILGFFEKLRPTYSVAVIDDSGSLDAPVAHMVERHVSMSTMIPITMFAVVGLIMIICKVKTPKVIGQPIVGTGLIAALLLLATPVMAGTILNAHMESIKSFVGSAIGVSVLLFAVILFVLAALIQSQVASLTILIPASVIAGLGVGPMTGMLGAASGNNLLASMGGLGQACIMTDKTGSTKQGSILINGSFTVPMLLGVVFSIAVGMVVQMFVF</sequence>
<comment type="subcellular location">
    <subcellularLocation>
        <location evidence="1">Cell inner membrane</location>
        <topology evidence="1">Multi-pass membrane protein</topology>
    </subcellularLocation>
</comment>
<keyword evidence="7 9" id="KW-1133">Transmembrane helix</keyword>
<proteinExistence type="inferred from homology"/>
<feature type="transmembrane region" description="Helical" evidence="9">
    <location>
        <begin position="347"/>
        <end position="370"/>
    </location>
</feature>
<evidence type="ECO:0000256" key="1">
    <source>
        <dbReference type="ARBA" id="ARBA00004429"/>
    </source>
</evidence>
<evidence type="ECO:0000256" key="5">
    <source>
        <dbReference type="ARBA" id="ARBA00022519"/>
    </source>
</evidence>
<dbReference type="InterPro" id="IPR004668">
    <property type="entry name" value="Anaer_Dcu_memb_transpt"/>
</dbReference>
<evidence type="ECO:0000256" key="9">
    <source>
        <dbReference type="SAM" id="Phobius"/>
    </source>
</evidence>
<comment type="similarity">
    <text evidence="2">Belongs to the DcuA/DcuB transporter (TC 2.A.13.1) family.</text>
</comment>
<evidence type="ECO:0000256" key="7">
    <source>
        <dbReference type="ARBA" id="ARBA00022989"/>
    </source>
</evidence>
<keyword evidence="6 9" id="KW-0812">Transmembrane</keyword>
<evidence type="ECO:0000256" key="4">
    <source>
        <dbReference type="ARBA" id="ARBA00022475"/>
    </source>
</evidence>
<feature type="transmembrane region" description="Helical" evidence="9">
    <location>
        <begin position="315"/>
        <end position="341"/>
    </location>
</feature>
<comment type="caution">
    <text evidence="10">The sequence shown here is derived from an EMBL/GenBank/DDBJ whole genome shotgun (WGS) entry which is preliminary data.</text>
</comment>
<keyword evidence="3" id="KW-0813">Transport</keyword>
<feature type="transmembrane region" description="Helical" evidence="9">
    <location>
        <begin position="171"/>
        <end position="190"/>
    </location>
</feature>
<evidence type="ECO:0000256" key="6">
    <source>
        <dbReference type="ARBA" id="ARBA00022692"/>
    </source>
</evidence>
<evidence type="ECO:0000256" key="2">
    <source>
        <dbReference type="ARBA" id="ARBA00006413"/>
    </source>
</evidence>
<name>A0ABP7PJA4_9ACTN</name>
<dbReference type="Proteomes" id="UP001418444">
    <property type="component" value="Unassembled WGS sequence"/>
</dbReference>
<dbReference type="Pfam" id="PF03605">
    <property type="entry name" value="DcuA_DcuB"/>
    <property type="match status" value="1"/>
</dbReference>
<keyword evidence="4" id="KW-1003">Cell membrane</keyword>
<dbReference type="EMBL" id="BAAAZW010000008">
    <property type="protein sequence ID" value="GAA3965930.1"/>
    <property type="molecule type" value="Genomic_DNA"/>
</dbReference>
<feature type="transmembrane region" description="Helical" evidence="9">
    <location>
        <begin position="94"/>
        <end position="121"/>
    </location>
</feature>
<dbReference type="PANTHER" id="PTHR36106">
    <property type="entry name" value="ANAEROBIC C4-DICARBOXYLATE TRANSPORTER DCUB"/>
    <property type="match status" value="1"/>
</dbReference>
<evidence type="ECO:0000313" key="11">
    <source>
        <dbReference type="Proteomes" id="UP001418444"/>
    </source>
</evidence>
<evidence type="ECO:0000313" key="10">
    <source>
        <dbReference type="EMBL" id="GAA3965930.1"/>
    </source>
</evidence>
<protein>
    <submittedName>
        <fullName evidence="10">Anaerobic C4-dicarboxylate transporter</fullName>
    </submittedName>
</protein>
<dbReference type="PANTHER" id="PTHR36106:SF1">
    <property type="entry name" value="ANAEROBIC C4-DICARBOXYLATE TRANSPORTER DCUB"/>
    <property type="match status" value="1"/>
</dbReference>